<evidence type="ECO:0000259" key="2">
    <source>
        <dbReference type="PROSITE" id="PS50110"/>
    </source>
</evidence>
<dbReference type="PANTHER" id="PTHR44520:SF2">
    <property type="entry name" value="RESPONSE REGULATOR RCP1"/>
    <property type="match status" value="1"/>
</dbReference>
<dbReference type="EMBL" id="CAIT01000006">
    <property type="protein sequence ID" value="CCH52874.1"/>
    <property type="molecule type" value="Genomic_DNA"/>
</dbReference>
<evidence type="ECO:0000313" key="3">
    <source>
        <dbReference type="EMBL" id="CCH52874.1"/>
    </source>
</evidence>
<dbReference type="eggNOG" id="COG0745">
    <property type="taxonomic scope" value="Bacteria"/>
</dbReference>
<gene>
    <name evidence="3" type="ORF">BN8_01913</name>
</gene>
<dbReference type="InterPro" id="IPR052893">
    <property type="entry name" value="TCS_response_regulator"/>
</dbReference>
<feature type="domain" description="Response regulatory" evidence="2">
    <location>
        <begin position="6"/>
        <end position="126"/>
    </location>
</feature>
<keyword evidence="1" id="KW-0597">Phosphoprotein</keyword>
<dbReference type="SMART" id="SM00448">
    <property type="entry name" value="REC"/>
    <property type="match status" value="1"/>
</dbReference>
<dbReference type="Proteomes" id="UP000009309">
    <property type="component" value="Unassembled WGS sequence"/>
</dbReference>
<accession>I2GG49</accession>
<evidence type="ECO:0000256" key="1">
    <source>
        <dbReference type="PROSITE-ProRule" id="PRU00169"/>
    </source>
</evidence>
<dbReference type="Pfam" id="PF00072">
    <property type="entry name" value="Response_reg"/>
    <property type="match status" value="1"/>
</dbReference>
<keyword evidence="4" id="KW-1185">Reference proteome</keyword>
<dbReference type="OrthoDB" id="957707at2"/>
<reference evidence="3 4" key="1">
    <citation type="journal article" date="2012" name="J. Bacteriol.">
        <title>Genome Sequence of the Filamentous Bacterium Fibrisoma limi BUZ 3T.</title>
        <authorList>
            <person name="Filippini M."/>
            <person name="Qi W."/>
            <person name="Jaenicke S."/>
            <person name="Goesmann A."/>
            <person name="Smits T.H."/>
            <person name="Bagheri H.C."/>
        </authorList>
    </citation>
    <scope>NUCLEOTIDE SEQUENCE [LARGE SCALE GENOMIC DNA]</scope>
    <source>
        <strain evidence="4">BUZ 3T</strain>
    </source>
</reference>
<protein>
    <submittedName>
        <fullName evidence="3">Response regulator receiver protein</fullName>
    </submittedName>
</protein>
<dbReference type="InterPro" id="IPR011006">
    <property type="entry name" value="CheY-like_superfamily"/>
</dbReference>
<name>I2GG49_9BACT</name>
<organism evidence="3 4">
    <name type="scientific">Fibrisoma limi BUZ 3</name>
    <dbReference type="NCBI Taxonomy" id="1185876"/>
    <lineage>
        <taxon>Bacteria</taxon>
        <taxon>Pseudomonadati</taxon>
        <taxon>Bacteroidota</taxon>
        <taxon>Cytophagia</taxon>
        <taxon>Cytophagales</taxon>
        <taxon>Spirosomataceae</taxon>
        <taxon>Fibrisoma</taxon>
    </lineage>
</organism>
<dbReference type="SUPFAM" id="SSF52172">
    <property type="entry name" value="CheY-like"/>
    <property type="match status" value="1"/>
</dbReference>
<dbReference type="InterPro" id="IPR001789">
    <property type="entry name" value="Sig_transdc_resp-reg_receiver"/>
</dbReference>
<dbReference type="AlphaFoldDB" id="I2GG49"/>
<dbReference type="PANTHER" id="PTHR44520">
    <property type="entry name" value="RESPONSE REGULATOR RCP1-RELATED"/>
    <property type="match status" value="1"/>
</dbReference>
<evidence type="ECO:0000313" key="4">
    <source>
        <dbReference type="Proteomes" id="UP000009309"/>
    </source>
</evidence>
<proteinExistence type="predicted"/>
<dbReference type="GO" id="GO:0000160">
    <property type="term" value="P:phosphorelay signal transduction system"/>
    <property type="evidence" value="ECO:0007669"/>
    <property type="project" value="InterPro"/>
</dbReference>
<dbReference type="RefSeq" id="WP_009281458.1">
    <property type="nucleotide sequence ID" value="NZ_CAIT01000006.1"/>
</dbReference>
<dbReference type="STRING" id="1185876.BN8_01913"/>
<comment type="caution">
    <text evidence="3">The sequence shown here is derived from an EMBL/GenBank/DDBJ whole genome shotgun (WGS) entry which is preliminary data.</text>
</comment>
<dbReference type="PROSITE" id="PS50110">
    <property type="entry name" value="RESPONSE_REGULATORY"/>
    <property type="match status" value="1"/>
</dbReference>
<dbReference type="Gene3D" id="3.40.50.2300">
    <property type="match status" value="1"/>
</dbReference>
<sequence length="136" mass="15375">MTSVPLVWVVDDDPDDQLIMAMAISQIAPAVRVNYFKDGLDVLTHLSQRPLYPRLIILDLNMPGKNGFETLNEIRNMPATHQLPVIIFTTSTHQQDRDRSILLGANAFYSKPGDYDQILLIMKEIADKWQLSGTAH</sequence>
<feature type="modified residue" description="4-aspartylphosphate" evidence="1">
    <location>
        <position position="59"/>
    </location>
</feature>